<dbReference type="EMBL" id="LGCK01000007">
    <property type="protein sequence ID" value="KPL72799.1"/>
    <property type="molecule type" value="Genomic_DNA"/>
</dbReference>
<evidence type="ECO:0000313" key="3">
    <source>
        <dbReference type="EMBL" id="KPL72799.1"/>
    </source>
</evidence>
<feature type="chain" id="PRO_5006132759" evidence="2">
    <location>
        <begin position="21"/>
        <end position="277"/>
    </location>
</feature>
<feature type="signal peptide" evidence="2">
    <location>
        <begin position="1"/>
        <end position="20"/>
    </location>
</feature>
<dbReference type="STRING" id="229920.ADM99_06950"/>
<dbReference type="RefSeq" id="WP_062531921.1">
    <property type="nucleotide sequence ID" value="NZ_BBYA01000008.1"/>
</dbReference>
<protein>
    <submittedName>
        <fullName evidence="3">Uncharacterized protein</fullName>
    </submittedName>
</protein>
<comment type="caution">
    <text evidence="3">The sequence shown here is derived from an EMBL/GenBank/DDBJ whole genome shotgun (WGS) entry which is preliminary data.</text>
</comment>
<evidence type="ECO:0000256" key="1">
    <source>
        <dbReference type="SAM" id="MobiDB-lite"/>
    </source>
</evidence>
<dbReference type="OrthoDB" id="166025at2"/>
<evidence type="ECO:0000313" key="4">
    <source>
        <dbReference type="Proteomes" id="UP000050430"/>
    </source>
</evidence>
<feature type="compositionally biased region" description="Low complexity" evidence="1">
    <location>
        <begin position="78"/>
        <end position="92"/>
    </location>
</feature>
<dbReference type="Proteomes" id="UP000050430">
    <property type="component" value="Unassembled WGS sequence"/>
</dbReference>
<organism evidence="3 4">
    <name type="scientific">Leptolinea tardivitalis</name>
    <dbReference type="NCBI Taxonomy" id="229920"/>
    <lineage>
        <taxon>Bacteria</taxon>
        <taxon>Bacillati</taxon>
        <taxon>Chloroflexota</taxon>
        <taxon>Anaerolineae</taxon>
        <taxon>Anaerolineales</taxon>
        <taxon>Anaerolineaceae</taxon>
        <taxon>Leptolinea</taxon>
    </lineage>
</organism>
<accession>A0A0P6X0N1</accession>
<reference evidence="3 4" key="1">
    <citation type="submission" date="2015-07" db="EMBL/GenBank/DDBJ databases">
        <title>Genome sequence of Leptolinea tardivitalis DSM 16556.</title>
        <authorList>
            <person name="Hemp J."/>
            <person name="Ward L.M."/>
            <person name="Pace L.A."/>
            <person name="Fischer W.W."/>
        </authorList>
    </citation>
    <scope>NUCLEOTIDE SEQUENCE [LARGE SCALE GENOMIC DNA]</scope>
    <source>
        <strain evidence="3 4">YMTK-2</strain>
    </source>
</reference>
<gene>
    <name evidence="3" type="ORF">ADM99_06950</name>
</gene>
<evidence type="ECO:0000256" key="2">
    <source>
        <dbReference type="SAM" id="SignalP"/>
    </source>
</evidence>
<proteinExistence type="predicted"/>
<keyword evidence="4" id="KW-1185">Reference proteome</keyword>
<name>A0A0P6X0N1_9CHLR</name>
<dbReference type="PROSITE" id="PS51257">
    <property type="entry name" value="PROKAR_LIPOPROTEIN"/>
    <property type="match status" value="1"/>
</dbReference>
<sequence>MLKKLLILAGIILFSCACVITSPAEMFSSTPTMCVECMQATICAENQSGEACPLNEEPTTAVELPTLIPTETEEPDSTATATETPIYTETPEPLVPDDVTEEASSDSTDTFTVETEIEQPAVTSTGVLINTPVSAATTVAPFAALTSEPLDLWLYKKQNGSPKYIKNFAHSEAPCGWGGIAGQVFGPGNVPQSDVVVVVTGIMDGKEIDLVGLTGTAKKYGEGGYEIEFPDGPVTTTNSLAIQLFDENNNELSDIIPINTYAECSKNLMIFNFVLAK</sequence>
<dbReference type="AlphaFoldDB" id="A0A0P6X0N1"/>
<feature type="region of interest" description="Disordered" evidence="1">
    <location>
        <begin position="70"/>
        <end position="111"/>
    </location>
</feature>
<keyword evidence="2" id="KW-0732">Signal</keyword>